<dbReference type="AlphaFoldDB" id="A0A081BBQ3"/>
<evidence type="ECO:0000256" key="4">
    <source>
        <dbReference type="ARBA" id="ARBA00022798"/>
    </source>
</evidence>
<keyword evidence="3" id="KW-0285">Flavoprotein</keyword>
<reference evidence="9 10" key="1">
    <citation type="submission" date="2014-07" db="EMBL/GenBank/DDBJ databases">
        <title>Tepidicaulis marinum gen. nov., sp. nov., a novel marine bacterium denitrifying nitrate to nitrous oxide strictly under microaerobic conditions.</title>
        <authorList>
            <person name="Takeuchi M."/>
            <person name="Yamagishi T."/>
            <person name="Kamagata Y."/>
            <person name="Oshima K."/>
            <person name="Hattori M."/>
            <person name="Katayama T."/>
            <person name="Hanada S."/>
            <person name="Tamaki H."/>
            <person name="Marumo K."/>
            <person name="Maeda H."/>
            <person name="Nedachi M."/>
            <person name="Iwasaki W."/>
            <person name="Suwa Y."/>
            <person name="Sakata S."/>
        </authorList>
    </citation>
    <scope>NUCLEOTIDE SEQUENCE [LARGE SCALE GENOMIC DNA]</scope>
    <source>
        <strain evidence="9 10">MA2</strain>
    </source>
</reference>
<keyword evidence="4" id="KW-0319">Glycerol metabolism</keyword>
<evidence type="ECO:0000256" key="2">
    <source>
        <dbReference type="ARBA" id="ARBA00007330"/>
    </source>
</evidence>
<feature type="domain" description="Alpha-glycerophosphate oxidase C-terminal" evidence="8">
    <location>
        <begin position="412"/>
        <end position="536"/>
    </location>
</feature>
<dbReference type="PRINTS" id="PR01001">
    <property type="entry name" value="FADG3PDH"/>
</dbReference>
<keyword evidence="10" id="KW-1185">Reference proteome</keyword>
<dbReference type="InterPro" id="IPR038299">
    <property type="entry name" value="DAO_C_sf"/>
</dbReference>
<keyword evidence="6" id="KW-0560">Oxidoreductase</keyword>
<proteinExistence type="inferred from homology"/>
<dbReference type="Gene3D" id="3.30.9.10">
    <property type="entry name" value="D-Amino Acid Oxidase, subunit A, domain 2"/>
    <property type="match status" value="1"/>
</dbReference>
<comment type="similarity">
    <text evidence="2">Belongs to the FAD-dependent glycerol-3-phosphate dehydrogenase family.</text>
</comment>
<evidence type="ECO:0000256" key="5">
    <source>
        <dbReference type="ARBA" id="ARBA00022827"/>
    </source>
</evidence>
<keyword evidence="5" id="KW-0274">FAD</keyword>
<dbReference type="InterPro" id="IPR006076">
    <property type="entry name" value="FAD-dep_OxRdtase"/>
</dbReference>
<dbReference type="InterPro" id="IPR031656">
    <property type="entry name" value="DAO_C"/>
</dbReference>
<dbReference type="InterPro" id="IPR000447">
    <property type="entry name" value="G3P_DH_FAD-dep"/>
</dbReference>
<dbReference type="SUPFAM" id="SSF54373">
    <property type="entry name" value="FAD-linked reductases, C-terminal domain"/>
    <property type="match status" value="1"/>
</dbReference>
<dbReference type="GO" id="GO:0006071">
    <property type="term" value="P:glycerol metabolic process"/>
    <property type="evidence" value="ECO:0007669"/>
    <property type="project" value="UniProtKB-KW"/>
</dbReference>
<dbReference type="GO" id="GO:0004368">
    <property type="term" value="F:glycerol-3-phosphate dehydrogenase (quinone) activity"/>
    <property type="evidence" value="ECO:0007669"/>
    <property type="project" value="InterPro"/>
</dbReference>
<dbReference type="SUPFAM" id="SSF51905">
    <property type="entry name" value="FAD/NAD(P)-binding domain"/>
    <property type="match status" value="1"/>
</dbReference>
<feature type="domain" description="FAD dependent oxidoreductase" evidence="7">
    <location>
        <begin position="14"/>
        <end position="390"/>
    </location>
</feature>
<name>A0A081BBQ3_9HYPH</name>
<dbReference type="Gene3D" id="3.50.50.60">
    <property type="entry name" value="FAD/NAD(P)-binding domain"/>
    <property type="match status" value="1"/>
</dbReference>
<dbReference type="Proteomes" id="UP000028702">
    <property type="component" value="Unassembled WGS sequence"/>
</dbReference>
<dbReference type="Gene3D" id="1.10.8.870">
    <property type="entry name" value="Alpha-glycerophosphate oxidase, cap domain"/>
    <property type="match status" value="1"/>
</dbReference>
<dbReference type="PANTHER" id="PTHR11985:SF35">
    <property type="entry name" value="ANAEROBIC GLYCEROL-3-PHOSPHATE DEHYDROGENASE SUBUNIT A"/>
    <property type="match status" value="1"/>
</dbReference>
<dbReference type="Pfam" id="PF16901">
    <property type="entry name" value="DAO_C"/>
    <property type="match status" value="1"/>
</dbReference>
<evidence type="ECO:0000259" key="8">
    <source>
        <dbReference type="Pfam" id="PF16901"/>
    </source>
</evidence>
<dbReference type="GO" id="GO:0046168">
    <property type="term" value="P:glycerol-3-phosphate catabolic process"/>
    <property type="evidence" value="ECO:0007669"/>
    <property type="project" value="TreeGrafter"/>
</dbReference>
<accession>A0A081BBQ3</accession>
<evidence type="ECO:0000313" key="10">
    <source>
        <dbReference type="Proteomes" id="UP000028702"/>
    </source>
</evidence>
<dbReference type="PANTHER" id="PTHR11985">
    <property type="entry name" value="GLYCEROL-3-PHOSPHATE DEHYDROGENASE"/>
    <property type="match status" value="1"/>
</dbReference>
<evidence type="ECO:0000313" key="9">
    <source>
        <dbReference type="EMBL" id="GAK45471.1"/>
    </source>
</evidence>
<evidence type="ECO:0000256" key="6">
    <source>
        <dbReference type="ARBA" id="ARBA00023002"/>
    </source>
</evidence>
<comment type="cofactor">
    <cofactor evidence="1">
        <name>FAD</name>
        <dbReference type="ChEBI" id="CHEBI:57692"/>
    </cofactor>
</comment>
<sequence length="555" mass="61064">MKRDLEAMSRTAYDLVIVGGGISGASIAWDAALRGLKVALLEKEDFAHGTTSGSSKLIHGGLRYLQNGELALVRESLRERRIWEMIAPHMVFPLPFLLPTYGQGMSGKLIMSVGLTFYDLLSYDRNRLDDPDKKLPGYKTVSREEALEIMPSLKKEGLTGGKIYYDCQMFAPERLCLEFILGAAEQGADAANYAEVTGFLERPGGNGKRIEGVRVKDRENGKEHEIRGALTVNASGPWADKLMGLAEENPPRQLIRSKGIHLITRQLSGETALAVKSEIGGHFFVIPWRGHTIIGTTDTVFSHEPDAMGVTEEDIEKFLLVVNDGLPGLGLTRGDVQHFYVGLRPLIDETPEEGTKDSYNASREAEVFDHGEKHGIDGLLSALGGKWTTSRNLAEEVVDKAAKKLGRKLKPCATESTPLYGGAIKRFRPFLDEAKQRHQRYAPDIIDNLGHFHGARMDDILEIAGTEPKLEERLDDQSPDIGAQIVNAVRNEMALHLDDALMRRSGIGTLGRPSPQLIGKAAGLMAEELGWDGARREQEIARLSRYFSTKPSGTA</sequence>
<dbReference type="Pfam" id="PF01266">
    <property type="entry name" value="DAO"/>
    <property type="match status" value="1"/>
</dbReference>
<protein>
    <submittedName>
        <fullName evidence="9">FAD dependent oxidoreductase</fullName>
    </submittedName>
</protein>
<dbReference type="STRING" id="1333998.M2A_1970"/>
<dbReference type="InterPro" id="IPR036188">
    <property type="entry name" value="FAD/NAD-bd_sf"/>
</dbReference>
<evidence type="ECO:0000256" key="3">
    <source>
        <dbReference type="ARBA" id="ARBA00022630"/>
    </source>
</evidence>
<evidence type="ECO:0000259" key="7">
    <source>
        <dbReference type="Pfam" id="PF01266"/>
    </source>
</evidence>
<organism evidence="9 10">
    <name type="scientific">Tepidicaulis marinus</name>
    <dbReference type="NCBI Taxonomy" id="1333998"/>
    <lineage>
        <taxon>Bacteria</taxon>
        <taxon>Pseudomonadati</taxon>
        <taxon>Pseudomonadota</taxon>
        <taxon>Alphaproteobacteria</taxon>
        <taxon>Hyphomicrobiales</taxon>
        <taxon>Parvibaculaceae</taxon>
        <taxon>Tepidicaulis</taxon>
    </lineage>
</organism>
<dbReference type="EMBL" id="BBIO01000009">
    <property type="protein sequence ID" value="GAK45471.1"/>
    <property type="molecule type" value="Genomic_DNA"/>
</dbReference>
<evidence type="ECO:0000256" key="1">
    <source>
        <dbReference type="ARBA" id="ARBA00001974"/>
    </source>
</evidence>
<dbReference type="RefSeq" id="WP_045446525.1">
    <property type="nucleotide sequence ID" value="NZ_BBIO01000009.1"/>
</dbReference>
<comment type="caution">
    <text evidence="9">The sequence shown here is derived from an EMBL/GenBank/DDBJ whole genome shotgun (WGS) entry which is preliminary data.</text>
</comment>
<dbReference type="eggNOG" id="COG0578">
    <property type="taxonomic scope" value="Bacteria"/>
</dbReference>
<gene>
    <name evidence="9" type="ORF">M2A_1970</name>
</gene>